<evidence type="ECO:0000256" key="5">
    <source>
        <dbReference type="ARBA" id="ARBA00022525"/>
    </source>
</evidence>
<feature type="signal peptide" evidence="16">
    <location>
        <begin position="1"/>
        <end position="20"/>
    </location>
</feature>
<dbReference type="InterPro" id="IPR050819">
    <property type="entry name" value="Tripeptidyl-peptidase_I"/>
</dbReference>
<evidence type="ECO:0000256" key="8">
    <source>
        <dbReference type="ARBA" id="ARBA00022729"/>
    </source>
</evidence>
<dbReference type="PROSITE" id="PS00138">
    <property type="entry name" value="SUBTILASE_SER"/>
    <property type="match status" value="1"/>
</dbReference>
<dbReference type="EMBL" id="JAQQWP010000008">
    <property type="protein sequence ID" value="KAK8106463.1"/>
    <property type="molecule type" value="Genomic_DNA"/>
</dbReference>
<dbReference type="SUPFAM" id="SSF54897">
    <property type="entry name" value="Protease propeptides/inhibitors"/>
    <property type="match status" value="1"/>
</dbReference>
<dbReference type="AlphaFoldDB" id="A0AAW0QTS1"/>
<dbReference type="FunFam" id="3.40.50.200:FF:000015">
    <property type="entry name" value="Tripeptidyl peptidase A"/>
    <property type="match status" value="1"/>
</dbReference>
<dbReference type="CDD" id="cd11377">
    <property type="entry name" value="Pro-peptidase_S53"/>
    <property type="match status" value="1"/>
</dbReference>
<keyword evidence="5" id="KW-0964">Secreted</keyword>
<proteinExistence type="predicted"/>
<dbReference type="GO" id="GO:0006508">
    <property type="term" value="P:proteolysis"/>
    <property type="evidence" value="ECO:0007669"/>
    <property type="project" value="UniProtKB-KW"/>
</dbReference>
<dbReference type="CDD" id="cd04056">
    <property type="entry name" value="Peptidases_S53"/>
    <property type="match status" value="1"/>
</dbReference>
<evidence type="ECO:0000256" key="12">
    <source>
        <dbReference type="ARBA" id="ARBA00023026"/>
    </source>
</evidence>
<feature type="binding site" evidence="15">
    <location>
        <position position="592"/>
    </location>
    <ligand>
        <name>Ca(2+)</name>
        <dbReference type="ChEBI" id="CHEBI:29108"/>
    </ligand>
</feature>
<evidence type="ECO:0000313" key="19">
    <source>
        <dbReference type="Proteomes" id="UP001392437"/>
    </source>
</evidence>
<sequence>MGRFAVAFLALLAAPSAVLASPIKARSSTAYQVKETHFAPRAWKRVKRASPDQLINLQIGLKQGNFEELEKQLYEVSDPAHERYGQHLSQQDVKDLVKPSDEALDLVHEWLEANGVSPAGYSTAKDWIAVTLPVDKIESLLDTEFHTYEHADGSRVARTSKWSLPEHLHDHIDTIQPTTSFFRARAEKFDHILDAGWIPPTYTPPSNSTLNKVCNISSVTPECFQTLYGTKGYKTRAAGVNKVGFTNYLGEHPIRSDAELFLAKYRPEAVSSAKNFKQYTIANGPGDGPISPEELADSLDKEANLDVQAIAGISYGTPIESYSTGGSPPFIPSQETPTNTNEPYLAWLDYLLSQPSIPQVISTSYSDDEQTVPRSYANRVCQEFARVGVRGTSILFSSGDDGVGPDGGVCVSNDGKNTTQFLPGFPSSCPYVTTVGATMAFQPEVVAYRPPFDRNGKHYGAYTSGGGFSNYFEAPHYQKQVTDDYVKSLNGKFDGLYNKKGRGYPDISAQGMYFAYFWNGTEGTISGTSASCPLTSGIISLLNDARIASGLPPMGFLNPWIYSVGRKGVTDIVSGSAHGCDTEGFPAQKGWDPVTGFGTPIFPELVKLAGAKLH</sequence>
<comment type="function">
    <text evidence="2">Secreted tripeptidyl-peptidase which degrades proteins at acidic pHs and is involved in virulence.</text>
</comment>
<keyword evidence="19" id="KW-1185">Reference proteome</keyword>
<evidence type="ECO:0000256" key="13">
    <source>
        <dbReference type="ARBA" id="ARBA00023145"/>
    </source>
</evidence>
<dbReference type="GO" id="GO:0046872">
    <property type="term" value="F:metal ion binding"/>
    <property type="evidence" value="ECO:0007669"/>
    <property type="project" value="UniProtKB-UniRule"/>
</dbReference>
<dbReference type="GO" id="GO:0005576">
    <property type="term" value="C:extracellular region"/>
    <property type="evidence" value="ECO:0007669"/>
    <property type="project" value="UniProtKB-SubCell"/>
</dbReference>
<evidence type="ECO:0000256" key="14">
    <source>
        <dbReference type="ARBA" id="ARBA00023180"/>
    </source>
</evidence>
<evidence type="ECO:0000256" key="16">
    <source>
        <dbReference type="SAM" id="SignalP"/>
    </source>
</evidence>
<gene>
    <name evidence="18" type="ORF">PG999_009822</name>
</gene>
<dbReference type="Pfam" id="PF00082">
    <property type="entry name" value="Peptidase_S8"/>
    <property type="match status" value="1"/>
</dbReference>
<keyword evidence="10 15" id="KW-0720">Serine protease</keyword>
<evidence type="ECO:0000256" key="7">
    <source>
        <dbReference type="ARBA" id="ARBA00022723"/>
    </source>
</evidence>
<protein>
    <recommendedName>
        <fullName evidence="4">tripeptidyl-peptidase II</fullName>
        <ecNumber evidence="4">3.4.14.10</ecNumber>
    </recommendedName>
</protein>
<evidence type="ECO:0000256" key="11">
    <source>
        <dbReference type="ARBA" id="ARBA00022837"/>
    </source>
</evidence>
<keyword evidence="14" id="KW-0325">Glycoprotein</keyword>
<evidence type="ECO:0000256" key="3">
    <source>
        <dbReference type="ARBA" id="ARBA00004239"/>
    </source>
</evidence>
<evidence type="ECO:0000256" key="4">
    <source>
        <dbReference type="ARBA" id="ARBA00012462"/>
    </source>
</evidence>
<evidence type="ECO:0000313" key="18">
    <source>
        <dbReference type="EMBL" id="KAK8106463.1"/>
    </source>
</evidence>
<comment type="subcellular location">
    <subcellularLocation>
        <location evidence="3">Secreted</location>
        <location evidence="3">Extracellular space</location>
    </subcellularLocation>
</comment>
<feature type="active site" description="Charge relay system" evidence="15">
    <location>
        <position position="306"/>
    </location>
</feature>
<feature type="binding site" evidence="15">
    <location>
        <position position="590"/>
    </location>
    <ligand>
        <name>Ca(2+)</name>
        <dbReference type="ChEBI" id="CHEBI:29108"/>
    </ligand>
</feature>
<dbReference type="InterPro" id="IPR036852">
    <property type="entry name" value="Peptidase_S8/S53_dom_sf"/>
</dbReference>
<dbReference type="InterPro" id="IPR015366">
    <property type="entry name" value="S53_propep"/>
</dbReference>
<evidence type="ECO:0000256" key="15">
    <source>
        <dbReference type="PROSITE-ProRule" id="PRU01032"/>
    </source>
</evidence>
<evidence type="ECO:0000256" key="2">
    <source>
        <dbReference type="ARBA" id="ARBA00002451"/>
    </source>
</evidence>
<keyword evidence="13" id="KW-0865">Zymogen</keyword>
<evidence type="ECO:0000256" key="10">
    <source>
        <dbReference type="ARBA" id="ARBA00022825"/>
    </source>
</evidence>
<keyword evidence="11 15" id="KW-0106">Calcium</keyword>
<keyword evidence="8 16" id="KW-0732">Signal</keyword>
<keyword evidence="6 15" id="KW-0645">Protease</keyword>
<name>A0AAW0QTS1_9PEZI</name>
<dbReference type="GO" id="GO:0008240">
    <property type="term" value="F:tripeptidyl-peptidase activity"/>
    <property type="evidence" value="ECO:0007669"/>
    <property type="project" value="UniProtKB-EC"/>
</dbReference>
<dbReference type="InterPro" id="IPR023828">
    <property type="entry name" value="Peptidase_S8_Ser-AS"/>
</dbReference>
<accession>A0AAW0QTS1</accession>
<feature type="domain" description="Peptidase S53" evidence="17">
    <location>
        <begin position="218"/>
        <end position="612"/>
    </location>
</feature>
<dbReference type="SMART" id="SM00944">
    <property type="entry name" value="Pro-kuma_activ"/>
    <property type="match status" value="1"/>
</dbReference>
<evidence type="ECO:0000259" key="17">
    <source>
        <dbReference type="PROSITE" id="PS51695"/>
    </source>
</evidence>
<keyword evidence="7 15" id="KW-0479">Metal-binding</keyword>
<dbReference type="Pfam" id="PF09286">
    <property type="entry name" value="Pro-kuma_activ"/>
    <property type="match status" value="1"/>
</dbReference>
<feature type="binding site" evidence="15">
    <location>
        <position position="572"/>
    </location>
    <ligand>
        <name>Ca(2+)</name>
        <dbReference type="ChEBI" id="CHEBI:29108"/>
    </ligand>
</feature>
<feature type="chain" id="PRO_5044024573" description="tripeptidyl-peptidase II" evidence="16">
    <location>
        <begin position="21"/>
        <end position="614"/>
    </location>
</feature>
<feature type="active site" description="Charge relay system" evidence="15">
    <location>
        <position position="529"/>
    </location>
</feature>
<dbReference type="Proteomes" id="UP001392437">
    <property type="component" value="Unassembled WGS sequence"/>
</dbReference>
<dbReference type="EC" id="3.4.14.10" evidence="4"/>
<feature type="binding site" evidence="15">
    <location>
        <position position="571"/>
    </location>
    <ligand>
        <name>Ca(2+)</name>
        <dbReference type="ChEBI" id="CHEBI:29108"/>
    </ligand>
</feature>
<dbReference type="InterPro" id="IPR030400">
    <property type="entry name" value="Sedolisin_dom"/>
</dbReference>
<dbReference type="InterPro" id="IPR000209">
    <property type="entry name" value="Peptidase_S8/S53_dom"/>
</dbReference>
<reference evidence="18 19" key="1">
    <citation type="submission" date="2023-01" db="EMBL/GenBank/DDBJ databases">
        <title>Analysis of 21 Apiospora genomes using comparative genomics revels a genus with tremendous synthesis potential of carbohydrate active enzymes and secondary metabolites.</title>
        <authorList>
            <person name="Sorensen T."/>
        </authorList>
    </citation>
    <scope>NUCLEOTIDE SEQUENCE [LARGE SCALE GENOMIC DNA]</scope>
    <source>
        <strain evidence="18 19">CBS 117206</strain>
    </source>
</reference>
<feature type="active site" description="Charge relay system" evidence="15">
    <location>
        <position position="302"/>
    </location>
</feature>
<evidence type="ECO:0000256" key="9">
    <source>
        <dbReference type="ARBA" id="ARBA00022801"/>
    </source>
</evidence>
<comment type="cofactor">
    <cofactor evidence="15">
        <name>Ca(2+)</name>
        <dbReference type="ChEBI" id="CHEBI:29108"/>
    </cofactor>
    <text evidence="15">Binds 1 Ca(2+) ion per subunit.</text>
</comment>
<dbReference type="Gene3D" id="3.40.50.200">
    <property type="entry name" value="Peptidase S8/S53 domain"/>
    <property type="match status" value="1"/>
</dbReference>
<keyword evidence="12" id="KW-0843">Virulence</keyword>
<dbReference type="PROSITE" id="PS51695">
    <property type="entry name" value="SEDOLISIN"/>
    <property type="match status" value="1"/>
</dbReference>
<comment type="catalytic activity">
    <reaction evidence="1">
        <text>Release of an N-terminal tripeptide from a polypeptide.</text>
        <dbReference type="EC" id="3.4.14.10"/>
    </reaction>
</comment>
<dbReference type="SUPFAM" id="SSF52743">
    <property type="entry name" value="Subtilisin-like"/>
    <property type="match status" value="1"/>
</dbReference>
<evidence type="ECO:0000256" key="1">
    <source>
        <dbReference type="ARBA" id="ARBA00001910"/>
    </source>
</evidence>
<dbReference type="PANTHER" id="PTHR14218">
    <property type="entry name" value="PROTEASE S8 TRIPEPTIDYL PEPTIDASE I CLN2"/>
    <property type="match status" value="1"/>
</dbReference>
<keyword evidence="9 15" id="KW-0378">Hydrolase</keyword>
<dbReference type="PANTHER" id="PTHR14218:SF39">
    <property type="entry name" value="PEPTIDASE S53 DOMAIN-CONTAINING PROTEIN"/>
    <property type="match status" value="1"/>
</dbReference>
<comment type="caution">
    <text evidence="18">The sequence shown here is derived from an EMBL/GenBank/DDBJ whole genome shotgun (WGS) entry which is preliminary data.</text>
</comment>
<organism evidence="18 19">
    <name type="scientific">Apiospora kogelbergensis</name>
    <dbReference type="NCBI Taxonomy" id="1337665"/>
    <lineage>
        <taxon>Eukaryota</taxon>
        <taxon>Fungi</taxon>
        <taxon>Dikarya</taxon>
        <taxon>Ascomycota</taxon>
        <taxon>Pezizomycotina</taxon>
        <taxon>Sordariomycetes</taxon>
        <taxon>Xylariomycetidae</taxon>
        <taxon>Amphisphaeriales</taxon>
        <taxon>Apiosporaceae</taxon>
        <taxon>Apiospora</taxon>
    </lineage>
</organism>
<dbReference type="GO" id="GO:0004252">
    <property type="term" value="F:serine-type endopeptidase activity"/>
    <property type="evidence" value="ECO:0007669"/>
    <property type="project" value="UniProtKB-UniRule"/>
</dbReference>
<evidence type="ECO:0000256" key="6">
    <source>
        <dbReference type="ARBA" id="ARBA00022670"/>
    </source>
</evidence>